<gene>
    <name evidence="5" type="ORF">AFUA_6G09320</name>
</gene>
<dbReference type="KEGG" id="afm:AFUA_6G09320"/>
<dbReference type="AlphaFoldDB" id="A4D9P3"/>
<dbReference type="GO" id="GO:0008061">
    <property type="term" value="F:chitin binding"/>
    <property type="evidence" value="ECO:0007669"/>
    <property type="project" value="UniProtKB-KW"/>
</dbReference>
<dbReference type="InterPro" id="IPR018392">
    <property type="entry name" value="LysM"/>
</dbReference>
<keyword evidence="6" id="KW-1185">Reference proteome</keyword>
<proteinExistence type="predicted"/>
<dbReference type="eggNOG" id="KOG2806">
    <property type="taxonomic scope" value="Eukaryota"/>
</dbReference>
<dbReference type="CDD" id="cd00118">
    <property type="entry name" value="LysM"/>
    <property type="match status" value="1"/>
</dbReference>
<dbReference type="InterPro" id="IPR036779">
    <property type="entry name" value="LysM_dom_sf"/>
</dbReference>
<keyword evidence="1" id="KW-0147">Chitin-binding</keyword>
<dbReference type="Pfam" id="PF01476">
    <property type="entry name" value="LysM"/>
    <property type="match status" value="2"/>
</dbReference>
<accession>A4D9P3</accession>
<dbReference type="RefSeq" id="XP_001481465.1">
    <property type="nucleotide sequence ID" value="XM_001481415.1"/>
</dbReference>
<evidence type="ECO:0000256" key="1">
    <source>
        <dbReference type="ARBA" id="ARBA00022669"/>
    </source>
</evidence>
<dbReference type="STRING" id="330879.A4D9P3"/>
<organism evidence="5 6">
    <name type="scientific">Aspergillus fumigatus (strain ATCC MYA-4609 / CBS 101355 / FGSC A1100 / Af293)</name>
    <name type="common">Neosartorya fumigata</name>
    <dbReference type="NCBI Taxonomy" id="330879"/>
    <lineage>
        <taxon>Eukaryota</taxon>
        <taxon>Fungi</taxon>
        <taxon>Dikarya</taxon>
        <taxon>Ascomycota</taxon>
        <taxon>Pezizomycotina</taxon>
        <taxon>Eurotiomycetes</taxon>
        <taxon>Eurotiomycetidae</taxon>
        <taxon>Eurotiales</taxon>
        <taxon>Aspergillaceae</taxon>
        <taxon>Aspergillus</taxon>
        <taxon>Aspergillus subgen. Fumigati</taxon>
    </lineage>
</organism>
<dbReference type="GeneID" id="5077221"/>
<sequence>MDNGTYCLPEPCDVAKIWVDGGIWGTELIKPDGPYSNISYIQFMRWNAAALHEPVFPGDTICIGPPGGAYAPPAAPIPVSPNATFTTTAVPAMGTPPGTVSNCGLYYDTVTGDDCNMIAMKYSITFSQLRLMNPQINADCTNLWANTSYCVALVSGTTVTTTASSSATPTRSSSSGSTSPSPTSSTVAPPAPTQPGATSSCYEWYVAVPGDDCSKIDTQYGITFAQLRAWNPYLDSTCSNLWSDYAYCVKGA</sequence>
<dbReference type="PROSITE" id="PS51782">
    <property type="entry name" value="LYSM"/>
    <property type="match status" value="2"/>
</dbReference>
<evidence type="ECO:0000313" key="5">
    <source>
        <dbReference type="EMBL" id="EBA27360.1"/>
    </source>
</evidence>
<dbReference type="PANTHER" id="PTHR34997">
    <property type="entry name" value="AM15"/>
    <property type="match status" value="1"/>
</dbReference>
<dbReference type="InParanoid" id="A4D9P3"/>
<feature type="compositionally biased region" description="Low complexity" evidence="3">
    <location>
        <begin position="162"/>
        <end position="188"/>
    </location>
</feature>
<feature type="domain" description="LysM" evidence="4">
    <location>
        <begin position="203"/>
        <end position="249"/>
    </location>
</feature>
<dbReference type="Gene3D" id="3.10.350.10">
    <property type="entry name" value="LysM domain"/>
    <property type="match status" value="2"/>
</dbReference>
<comment type="caution">
    <text evidence="5">The sequence shown here is derived from an EMBL/GenBank/DDBJ whole genome shotgun (WGS) entry which is preliminary data.</text>
</comment>
<evidence type="ECO:0000313" key="6">
    <source>
        <dbReference type="Proteomes" id="UP000002530"/>
    </source>
</evidence>
<evidence type="ECO:0000256" key="2">
    <source>
        <dbReference type="ARBA" id="ARBA00023026"/>
    </source>
</evidence>
<reference evidence="5 6" key="1">
    <citation type="journal article" date="2005" name="Nature">
        <title>Genomic sequence of the pathogenic and allergenic filamentous fungus Aspergillus fumigatus.</title>
        <authorList>
            <person name="Nierman W.C."/>
            <person name="Pain A."/>
            <person name="Anderson M.J."/>
            <person name="Wortman J.R."/>
            <person name="Kim H.S."/>
            <person name="Arroyo J."/>
            <person name="Berriman M."/>
            <person name="Abe K."/>
            <person name="Archer D.B."/>
            <person name="Bermejo C."/>
            <person name="Bennett J."/>
            <person name="Bowyer P."/>
            <person name="Chen D."/>
            <person name="Collins M."/>
            <person name="Coulsen R."/>
            <person name="Davies R."/>
            <person name="Dyer P.S."/>
            <person name="Farman M."/>
            <person name="Fedorova N."/>
            <person name="Fedorova N."/>
            <person name="Feldblyum T.V."/>
            <person name="Fischer R."/>
            <person name="Fosker N."/>
            <person name="Fraser A."/>
            <person name="Garcia J.L."/>
            <person name="Garcia M.J."/>
            <person name="Goble A."/>
            <person name="Goldman G.H."/>
            <person name="Gomi K."/>
            <person name="Griffith-Jones S."/>
            <person name="Gwilliam R."/>
            <person name="Haas B."/>
            <person name="Haas H."/>
            <person name="Harris D."/>
            <person name="Horiuchi H."/>
            <person name="Huang J."/>
            <person name="Humphray S."/>
            <person name="Jimenez J."/>
            <person name="Keller N."/>
            <person name="Khouri H."/>
            <person name="Kitamoto K."/>
            <person name="Kobayashi T."/>
            <person name="Konzack S."/>
            <person name="Kulkarni R."/>
            <person name="Kumagai T."/>
            <person name="Lafon A."/>
            <person name="Latge J.P."/>
            <person name="Li W."/>
            <person name="Lord A."/>
            <person name="Lu C."/>
            <person name="Majoros W.H."/>
            <person name="May G.S."/>
            <person name="Miller B.L."/>
            <person name="Mohamoud Y."/>
            <person name="Molina M."/>
            <person name="Monod M."/>
            <person name="Mouyna I."/>
            <person name="Mulligan S."/>
            <person name="Murphy L."/>
            <person name="O'Neil S."/>
            <person name="Paulsen I."/>
            <person name="Penalva M.A."/>
            <person name="Pertea M."/>
            <person name="Price C."/>
            <person name="Pritchard B.L."/>
            <person name="Quail M.A."/>
            <person name="Rabbinowitsch E."/>
            <person name="Rawlins N."/>
            <person name="Rajandream M.A."/>
            <person name="Reichard U."/>
            <person name="Renauld H."/>
            <person name="Robson G.D."/>
            <person name="Rodriguez de Cordoba S."/>
            <person name="Rodriguez-Pena J.M."/>
            <person name="Ronning C.M."/>
            <person name="Rutter S."/>
            <person name="Salzberg S.L."/>
            <person name="Sanchez M."/>
            <person name="Sanchez-Ferrero J.C."/>
            <person name="Saunders D."/>
            <person name="Seeger K."/>
            <person name="Squares R."/>
            <person name="Squares S."/>
            <person name="Takeuchi M."/>
            <person name="Tekaia F."/>
            <person name="Turner G."/>
            <person name="Vazquez de Aldana C.R."/>
            <person name="Weidman J."/>
            <person name="White O."/>
            <person name="Woodward J."/>
            <person name="Yu J.H."/>
            <person name="Fraser C."/>
            <person name="Galagan J.E."/>
            <person name="Asai K."/>
            <person name="Machida M."/>
            <person name="Hall N."/>
            <person name="Barrell B."/>
            <person name="Denning D.W."/>
        </authorList>
    </citation>
    <scope>NUCLEOTIDE SEQUENCE [LARGE SCALE GENOMIC DNA]</scope>
    <source>
        <strain evidence="5 6">Af293</strain>
    </source>
</reference>
<protein>
    <submittedName>
        <fullName evidence="5">LysM domain protein, putative</fullName>
    </submittedName>
</protein>
<dbReference type="SMART" id="SM00257">
    <property type="entry name" value="LysM"/>
    <property type="match status" value="2"/>
</dbReference>
<dbReference type="InterPro" id="IPR052210">
    <property type="entry name" value="LysM1-like"/>
</dbReference>
<keyword evidence="2" id="KW-0843">Virulence</keyword>
<dbReference type="SUPFAM" id="SSF54106">
    <property type="entry name" value="LysM domain"/>
    <property type="match status" value="2"/>
</dbReference>
<dbReference type="OrthoDB" id="5985073at2759"/>
<dbReference type="Proteomes" id="UP000002530">
    <property type="component" value="Unassembled WGS sequence"/>
</dbReference>
<evidence type="ECO:0000256" key="3">
    <source>
        <dbReference type="SAM" id="MobiDB-lite"/>
    </source>
</evidence>
<dbReference type="PANTHER" id="PTHR34997:SF1">
    <property type="entry name" value="PEPTIDOGLYCAN-BINDING LYSIN DOMAIN"/>
    <property type="match status" value="1"/>
</dbReference>
<name>A4D9P3_ASPFU</name>
<dbReference type="HOGENOM" id="CLU_1102559_0_0_1"/>
<feature type="region of interest" description="Disordered" evidence="3">
    <location>
        <begin position="162"/>
        <end position="194"/>
    </location>
</feature>
<dbReference type="OMA" id="CINFWPQ"/>
<dbReference type="EMBL" id="AAHF01000006">
    <property type="protein sequence ID" value="EBA27360.1"/>
    <property type="molecule type" value="Genomic_DNA"/>
</dbReference>
<feature type="domain" description="LysM" evidence="4">
    <location>
        <begin position="105"/>
        <end position="151"/>
    </location>
</feature>
<evidence type="ECO:0000259" key="4">
    <source>
        <dbReference type="PROSITE" id="PS51782"/>
    </source>
</evidence>